<reference evidence="1 2" key="1">
    <citation type="journal article" date="2023" name="Int. J. Syst. Evol. Microbiol.">
        <title>Methylocystis iwaonis sp. nov., a type II methane-oxidizing bacterium from surface soil of a rice paddy field in Japan, and emended description of the genus Methylocystis (ex Whittenbury et al. 1970) Bowman et al. 1993.</title>
        <authorList>
            <person name="Kaise H."/>
            <person name="Sawadogo J.B."/>
            <person name="Alam M.S."/>
            <person name="Ueno C."/>
            <person name="Dianou D."/>
            <person name="Shinjo R."/>
            <person name="Asakawa S."/>
        </authorList>
    </citation>
    <scope>NUCLEOTIDE SEQUENCE [LARGE SCALE GENOMIC DNA]</scope>
    <source>
        <strain evidence="1 2">SS37A-Re</strain>
    </source>
</reference>
<gene>
    <name evidence="1" type="ORF">SS37A_03510</name>
</gene>
<protein>
    <recommendedName>
        <fullName evidence="3">Sel1 repeat family protein</fullName>
    </recommendedName>
</protein>
<evidence type="ECO:0000313" key="1">
    <source>
        <dbReference type="EMBL" id="BDV32822.1"/>
    </source>
</evidence>
<proteinExistence type="predicted"/>
<accession>A0ABN6VF83</accession>
<evidence type="ECO:0000313" key="2">
    <source>
        <dbReference type="Proteomes" id="UP001317629"/>
    </source>
</evidence>
<keyword evidence="2" id="KW-1185">Reference proteome</keyword>
<dbReference type="EMBL" id="AP027142">
    <property type="protein sequence ID" value="BDV32822.1"/>
    <property type="molecule type" value="Genomic_DNA"/>
</dbReference>
<evidence type="ECO:0008006" key="3">
    <source>
        <dbReference type="Google" id="ProtNLM"/>
    </source>
</evidence>
<organism evidence="1 2">
    <name type="scientific">Methylocystis iwaonis</name>
    <dbReference type="NCBI Taxonomy" id="2885079"/>
    <lineage>
        <taxon>Bacteria</taxon>
        <taxon>Pseudomonadati</taxon>
        <taxon>Pseudomonadota</taxon>
        <taxon>Alphaproteobacteria</taxon>
        <taxon>Hyphomicrobiales</taxon>
        <taxon>Methylocystaceae</taxon>
        <taxon>Methylocystis</taxon>
    </lineage>
</organism>
<name>A0ABN6VF83_9HYPH</name>
<dbReference type="RefSeq" id="WP_281930046.1">
    <property type="nucleotide sequence ID" value="NZ_AP027142.1"/>
</dbReference>
<dbReference type="Proteomes" id="UP001317629">
    <property type="component" value="Chromosome"/>
</dbReference>
<sequence>MILSFSSFLASLGAAEPPALPAPLRALWLDAGGDWDGAHQCVTDAEDTDSMRVHAYLHRKEGDLSNARYWYARAGVPPQDCPLEEEWQAIASTLLAQR</sequence>